<gene>
    <name evidence="1" type="ORF">A8L45_22945</name>
</gene>
<sequence length="67" mass="7700">MQTEARKGELITDLIFKHTGQDNDAQEAAFYRLNPHVRGEVFTETTIVTLPAVIQTNNQRQPTRSWD</sequence>
<accession>A0A1C3E6J5</accession>
<dbReference type="Proteomes" id="UP000094936">
    <property type="component" value="Unassembled WGS sequence"/>
</dbReference>
<evidence type="ECO:0008006" key="3">
    <source>
        <dbReference type="Google" id="ProtNLM"/>
    </source>
</evidence>
<dbReference type="EMBL" id="LYBM01000084">
    <property type="protein sequence ID" value="ODA28877.1"/>
    <property type="molecule type" value="Genomic_DNA"/>
</dbReference>
<dbReference type="RefSeq" id="WP_068905672.1">
    <property type="nucleotide sequence ID" value="NZ_JBHUIF010000013.1"/>
</dbReference>
<reference evidence="1 2" key="1">
    <citation type="submission" date="2016-05" db="EMBL/GenBank/DDBJ databases">
        <title>Genomic Taxonomy of the Vibrionaceae.</title>
        <authorList>
            <person name="Gomez-Gil B."/>
            <person name="Enciso-Ibarra J."/>
        </authorList>
    </citation>
    <scope>NUCLEOTIDE SEQUENCE [LARGE SCALE GENOMIC DNA]</scope>
    <source>
        <strain evidence="1 2">CAIM 1920</strain>
    </source>
</reference>
<proteinExistence type="predicted"/>
<protein>
    <recommendedName>
        <fullName evidence="3">Phage tail protein</fullName>
    </recommendedName>
</protein>
<organism evidence="1 2">
    <name type="scientific">Veronia pacifica</name>
    <dbReference type="NCBI Taxonomy" id="1080227"/>
    <lineage>
        <taxon>Bacteria</taxon>
        <taxon>Pseudomonadati</taxon>
        <taxon>Pseudomonadota</taxon>
        <taxon>Gammaproteobacteria</taxon>
        <taxon>Vibrionales</taxon>
        <taxon>Vibrionaceae</taxon>
        <taxon>Veronia</taxon>
    </lineage>
</organism>
<dbReference type="STRING" id="1080227.A8L45_22945"/>
<name>A0A1C3E6J5_9GAMM</name>
<dbReference type="AlphaFoldDB" id="A0A1C3E6J5"/>
<keyword evidence="2" id="KW-1185">Reference proteome</keyword>
<dbReference type="OrthoDB" id="5818843at2"/>
<evidence type="ECO:0000313" key="1">
    <source>
        <dbReference type="EMBL" id="ODA28877.1"/>
    </source>
</evidence>
<evidence type="ECO:0000313" key="2">
    <source>
        <dbReference type="Proteomes" id="UP000094936"/>
    </source>
</evidence>
<comment type="caution">
    <text evidence="1">The sequence shown here is derived from an EMBL/GenBank/DDBJ whole genome shotgun (WGS) entry which is preliminary data.</text>
</comment>